<evidence type="ECO:0000256" key="2">
    <source>
        <dbReference type="ARBA" id="ARBA00008017"/>
    </source>
</evidence>
<evidence type="ECO:0000259" key="8">
    <source>
        <dbReference type="PROSITE" id="PS50042"/>
    </source>
</evidence>
<evidence type="ECO:0000256" key="6">
    <source>
        <dbReference type="ARBA" id="ARBA00023136"/>
    </source>
</evidence>
<dbReference type="SUPFAM" id="SSF82689">
    <property type="entry name" value="Mechanosensitive channel protein MscS (YggB), C-terminal domain"/>
    <property type="match status" value="1"/>
</dbReference>
<dbReference type="Pfam" id="PF00027">
    <property type="entry name" value="cNMP_binding"/>
    <property type="match status" value="1"/>
</dbReference>
<dbReference type="Gene3D" id="2.60.120.10">
    <property type="entry name" value="Jelly Rolls"/>
    <property type="match status" value="1"/>
</dbReference>
<evidence type="ECO:0000256" key="4">
    <source>
        <dbReference type="ARBA" id="ARBA00022692"/>
    </source>
</evidence>
<dbReference type="Pfam" id="PF21082">
    <property type="entry name" value="MS_channel_3rd"/>
    <property type="match status" value="1"/>
</dbReference>
<feature type="non-terminal residue" evidence="9">
    <location>
        <position position="1"/>
    </location>
</feature>
<dbReference type="InterPro" id="IPR018488">
    <property type="entry name" value="cNMP-bd_CS"/>
</dbReference>
<feature type="domain" description="Cyclic nucleotide-binding" evidence="8">
    <location>
        <begin position="226"/>
        <end position="346"/>
    </location>
</feature>
<keyword evidence="5 7" id="KW-1133">Transmembrane helix</keyword>
<dbReference type="SMART" id="SM00100">
    <property type="entry name" value="cNMP"/>
    <property type="match status" value="1"/>
</dbReference>
<evidence type="ECO:0000256" key="5">
    <source>
        <dbReference type="ARBA" id="ARBA00022989"/>
    </source>
</evidence>
<name>A0ABT7VWC8_9GAMM</name>
<keyword evidence="10" id="KW-1185">Reference proteome</keyword>
<dbReference type="Gene3D" id="3.30.70.100">
    <property type="match status" value="1"/>
</dbReference>
<dbReference type="SUPFAM" id="SSF50182">
    <property type="entry name" value="Sm-like ribonucleoproteins"/>
    <property type="match status" value="1"/>
</dbReference>
<feature type="transmembrane region" description="Helical" evidence="7">
    <location>
        <begin position="32"/>
        <end position="50"/>
    </location>
</feature>
<keyword evidence="3" id="KW-1003">Cell membrane</keyword>
<dbReference type="Proteomes" id="UP001171945">
    <property type="component" value="Unassembled WGS sequence"/>
</dbReference>
<evidence type="ECO:0000313" key="10">
    <source>
        <dbReference type="Proteomes" id="UP001171945"/>
    </source>
</evidence>
<dbReference type="PANTHER" id="PTHR23011">
    <property type="entry name" value="CYCLIC NUCLEOTIDE-BINDING DOMAIN CONTAINING PROTEIN"/>
    <property type="match status" value="1"/>
</dbReference>
<protein>
    <submittedName>
        <fullName evidence="9">Mechanosensitive ion channel family protein</fullName>
    </submittedName>
</protein>
<dbReference type="InterPro" id="IPR023408">
    <property type="entry name" value="MscS_beta-dom_sf"/>
</dbReference>
<accession>A0ABT7VWC8</accession>
<dbReference type="SUPFAM" id="SSF51206">
    <property type="entry name" value="cAMP-binding domain-like"/>
    <property type="match status" value="1"/>
</dbReference>
<dbReference type="InterPro" id="IPR011066">
    <property type="entry name" value="MscS_channel_C_sf"/>
</dbReference>
<evidence type="ECO:0000256" key="3">
    <source>
        <dbReference type="ARBA" id="ARBA00022475"/>
    </source>
</evidence>
<evidence type="ECO:0000256" key="1">
    <source>
        <dbReference type="ARBA" id="ARBA00004651"/>
    </source>
</evidence>
<evidence type="ECO:0000313" key="9">
    <source>
        <dbReference type="EMBL" id="MDM8563871.1"/>
    </source>
</evidence>
<gene>
    <name evidence="9" type="ORF">QUF54_11010</name>
</gene>
<dbReference type="InterPro" id="IPR018490">
    <property type="entry name" value="cNMP-bd_dom_sf"/>
</dbReference>
<dbReference type="InterPro" id="IPR006685">
    <property type="entry name" value="MscS_channel_2nd"/>
</dbReference>
<dbReference type="InterPro" id="IPR010920">
    <property type="entry name" value="LSM_dom_sf"/>
</dbReference>
<dbReference type="InterPro" id="IPR014710">
    <property type="entry name" value="RmlC-like_jellyroll"/>
</dbReference>
<evidence type="ECO:0000256" key="7">
    <source>
        <dbReference type="SAM" id="Phobius"/>
    </source>
</evidence>
<organism evidence="9 10">
    <name type="scientific">Candidatus Marithioploca araucensis</name>
    <dbReference type="NCBI Taxonomy" id="70273"/>
    <lineage>
        <taxon>Bacteria</taxon>
        <taxon>Pseudomonadati</taxon>
        <taxon>Pseudomonadota</taxon>
        <taxon>Gammaproteobacteria</taxon>
        <taxon>Thiotrichales</taxon>
        <taxon>Thiotrichaceae</taxon>
        <taxon>Candidatus Marithioploca</taxon>
    </lineage>
</organism>
<dbReference type="Pfam" id="PF00924">
    <property type="entry name" value="MS_channel_2nd"/>
    <property type="match status" value="1"/>
</dbReference>
<proteinExistence type="inferred from homology"/>
<reference evidence="9" key="1">
    <citation type="submission" date="2023-06" db="EMBL/GenBank/DDBJ databases">
        <title>Uncultivated large filamentous bacteria from sulfidic sediments reveal new species and different genomic features in energy metabolism and defense.</title>
        <authorList>
            <person name="Fonseca A."/>
        </authorList>
    </citation>
    <scope>NUCLEOTIDE SEQUENCE</scope>
    <source>
        <strain evidence="9">HSG4</strain>
    </source>
</reference>
<comment type="subcellular location">
    <subcellularLocation>
        <location evidence="1">Cell membrane</location>
        <topology evidence="1">Multi-pass membrane protein</topology>
    </subcellularLocation>
</comment>
<feature type="non-terminal residue" evidence="9">
    <location>
        <position position="362"/>
    </location>
</feature>
<dbReference type="CDD" id="cd00038">
    <property type="entry name" value="CAP_ED"/>
    <property type="match status" value="1"/>
</dbReference>
<dbReference type="InterPro" id="IPR000595">
    <property type="entry name" value="cNMP-bd_dom"/>
</dbReference>
<keyword evidence="6 7" id="KW-0472">Membrane</keyword>
<keyword evidence="4 7" id="KW-0812">Transmembrane</keyword>
<dbReference type="PROSITE" id="PS00889">
    <property type="entry name" value="CNMP_BINDING_2"/>
    <property type="match status" value="1"/>
</dbReference>
<dbReference type="EMBL" id="JAUCGM010000931">
    <property type="protein sequence ID" value="MDM8563871.1"/>
    <property type="molecule type" value="Genomic_DNA"/>
</dbReference>
<comment type="caution">
    <text evidence="9">The sequence shown here is derived from an EMBL/GenBank/DDBJ whole genome shotgun (WGS) entry which is preliminary data.</text>
</comment>
<dbReference type="Gene3D" id="2.30.30.60">
    <property type="match status" value="1"/>
</dbReference>
<sequence>PNAFRLFATTTLYSLAVLGIILFLYESIIICSIFFVLSVITIGFFIHQISDGVLLNIERSFRLRDWVKIGEFEEGEVRDVTWRTTHVKTRDGCIIIIPNHVALQSTVKNFCSPDDVFWLTTTVKASDIHAPERVKKILLDAVLSANKVLKEPPPMVVVTDMSDGTIEYAMSYCSDDYADKIFVKEDVLVRTWYHLNWAGITLPNAPELKTVTEEVQIQNIIEKIEIFQCLVDEEKKCLTKQLHSHNFNPGEIVCRQGSPGDSLFFIMEGVVSVCVTKNDGRNREVARLGVGNFFGEIAVLTGEMRTATVTTLTDSHLFEISKADFMPLIKAHPELAEMMSKVLGKRHMILKQIEIPSYPLLP</sequence>
<dbReference type="PANTHER" id="PTHR23011:SF28">
    <property type="entry name" value="CYCLIC NUCLEOTIDE-BINDING DOMAIN CONTAINING PROTEIN"/>
    <property type="match status" value="1"/>
</dbReference>
<comment type="similarity">
    <text evidence="2">Belongs to the MscS (TC 1.A.23) family.</text>
</comment>
<dbReference type="PROSITE" id="PS50042">
    <property type="entry name" value="CNMP_BINDING_3"/>
    <property type="match status" value="1"/>
</dbReference>
<dbReference type="InterPro" id="IPR049278">
    <property type="entry name" value="MS_channel_C"/>
</dbReference>